<dbReference type="Pfam" id="PF00069">
    <property type="entry name" value="Pkinase"/>
    <property type="match status" value="1"/>
</dbReference>
<dbReference type="PROSITE" id="PS50011">
    <property type="entry name" value="PROTEIN_KINASE_DOM"/>
    <property type="match status" value="1"/>
</dbReference>
<dbReference type="Pfam" id="PF22956">
    <property type="entry name" value="VPS15-like_hel"/>
    <property type="match status" value="1"/>
</dbReference>
<evidence type="ECO:0000256" key="2">
    <source>
        <dbReference type="ARBA" id="ARBA00012513"/>
    </source>
</evidence>
<dbReference type="InterPro" id="IPR000719">
    <property type="entry name" value="Prot_kinase_dom"/>
</dbReference>
<dbReference type="GO" id="GO:0005770">
    <property type="term" value="C:late endosome"/>
    <property type="evidence" value="ECO:0007669"/>
    <property type="project" value="TreeGrafter"/>
</dbReference>
<feature type="repeat" description="WD" evidence="10">
    <location>
        <begin position="961"/>
        <end position="995"/>
    </location>
</feature>
<dbReference type="InterPro" id="IPR016024">
    <property type="entry name" value="ARM-type_fold"/>
</dbReference>
<feature type="domain" description="Protein kinase" evidence="11">
    <location>
        <begin position="26"/>
        <end position="316"/>
    </location>
</feature>
<dbReference type="InterPro" id="IPR045162">
    <property type="entry name" value="Vps15-like"/>
</dbReference>
<dbReference type="SMART" id="SM00220">
    <property type="entry name" value="S_TKc"/>
    <property type="match status" value="1"/>
</dbReference>
<sequence>MGNVQTAPIPRVIPALEFYFQDVSELRYSQNLGNTRFMKVAKTEHFDGPMVAKVFVFPDTFISDKFIREIRKIRKKISNSNYTNCLGFTKIFMNDKVAILCRPFHKDTLYERLSIRPFLIDVEKRWIAFQLLKALEQCKRVDVVHGDIKSHNILISSSNWVHLTDFASFKPTFIPCDTPSSFTFFFNASRQNMCNVAPERFKRSNDYENFNTEIPVYFHDLTKNRKEEMDIFSIGCVLLELFTDGRRYAFNFAKLIDYCSMDDETAREYVETIVTNCDSNIPPEFQNLIKVMLEKNPTARKELYYQYKPFQNHELFPPIFESFLYQYMGEFRVKASLSHGGEHSDEHVVPDLPDNIITKLYVERQRFMPELEKDNHNSVILLITLITSNIRSCRTIIAKMDAICLLKELSKISSEALIAERIVPYLVRLLSDPFVQVQTESVHVLTEIVSKFKNIPVEESRLFVDYIFPKMKELISNTSTSPMTKMAIASNLGILALTALKFLDEGIKHATDEGGVIGSGVEPNAKNEKQATAIKTTQTPAAKLPNIERSALNQTISEFYQQLITQDNNAVRQTVMEAENLDKLGRFFELVGTKINVVLMHMITVLNNKKDWRLITSFFKNSSVAARKSSKSDNSGFFFPLLQQGLQHNEEFVVLESLRCIYVLCSEQRLEKATVWELCKEFVPFIVHPNVWLRIATVDILKILDEIFPFADILCRLMPNVKPFLRENLIRLSDKAAIHECLVEPIPRAAWDLVYLYEHPTELIRKLQDNQTLDKLGGGRNASFLQTEDAPKPHKISSKSTVDNIVRKLANFANEGEEGILEEKIIAFQPILEKKMIVKSILTDIDDRILKVFDLEQGIHRGDSKGTSLWRSDNEFSSYHNTESSGNEMLNSQSKRKSKIHCLTSRYILEELLIHKRERYLKQKRVNKLRDKITAGALQFGAVSDAPVNYSKPEIRVVAHLHEHAQKVTKLSVHSNQQTFASSSLDKSVKLWTISQIPNKQPSAVTSTQTVAHPKEINCIQFMTDNPNHLLSGSEDGILSIYDVEENKFLSNNITVDPNIDGGFTKLYSVDHLIYALTAQSSIYCYDKRSSSSKNPVYKFDNIFHRRARNNYGYITSLTIDPLNQHWMALTSSTAGTKNIVLYDLRFLALEIHAWEHPCKKGLVLNSWPLLTSGAECTKLVTGFSREGEMSIWQLDGGEISRSHLLWPGTSNGIENSFLKGYDEDLKYTVSNLSHQEHQTSAFAQSPSLDGFFTGDSQGALRFWSLTQPQRCNYLSGPQRPYLIPPLLSRQCTNTPTTFFPPPDHSSIVYRRVDRSNGSILIHENVPKKSPDTSSQIFSDKNYQKLVQVGEQHRDGITDISLIGNEYLTSSGRDGSIKVWKIFNTT</sequence>
<dbReference type="GO" id="GO:0005524">
    <property type="term" value="F:ATP binding"/>
    <property type="evidence" value="ECO:0007669"/>
    <property type="project" value="UniProtKB-KW"/>
</dbReference>
<evidence type="ECO:0000256" key="10">
    <source>
        <dbReference type="PROSITE-ProRule" id="PRU00221"/>
    </source>
</evidence>
<feature type="repeat" description="WD" evidence="10">
    <location>
        <begin position="1010"/>
        <end position="1052"/>
    </location>
</feature>
<dbReference type="GO" id="GO:0016236">
    <property type="term" value="P:macroautophagy"/>
    <property type="evidence" value="ECO:0007669"/>
    <property type="project" value="InterPro"/>
</dbReference>
<evidence type="ECO:0000256" key="3">
    <source>
        <dbReference type="ARBA" id="ARBA00022527"/>
    </source>
</evidence>
<dbReference type="PROSITE" id="PS50294">
    <property type="entry name" value="WD_REPEATS_REGION"/>
    <property type="match status" value="2"/>
</dbReference>
<evidence type="ECO:0000259" key="11">
    <source>
        <dbReference type="PROSITE" id="PS50011"/>
    </source>
</evidence>
<dbReference type="EC" id="2.7.11.1" evidence="2"/>
<evidence type="ECO:0000256" key="7">
    <source>
        <dbReference type="ARBA" id="ARBA00022741"/>
    </source>
</evidence>
<dbReference type="InterPro" id="IPR011989">
    <property type="entry name" value="ARM-like"/>
</dbReference>
<dbReference type="Pfam" id="PF00400">
    <property type="entry name" value="WD40"/>
    <property type="match status" value="3"/>
</dbReference>
<comment type="subcellular location">
    <subcellularLocation>
        <location evidence="1">Cytoplasmic vesicle</location>
        <location evidence="1">Autophagosome</location>
    </subcellularLocation>
</comment>
<dbReference type="GO" id="GO:0071561">
    <property type="term" value="C:nucleus-vacuole junction"/>
    <property type="evidence" value="ECO:0007669"/>
    <property type="project" value="TreeGrafter"/>
</dbReference>
<dbReference type="GO" id="GO:0034271">
    <property type="term" value="C:phosphatidylinositol 3-kinase complex, class III, type I"/>
    <property type="evidence" value="ECO:0007669"/>
    <property type="project" value="TreeGrafter"/>
</dbReference>
<feature type="repeat" description="WD" evidence="10">
    <location>
        <begin position="1350"/>
        <end position="1386"/>
    </location>
</feature>
<organism evidence="12 13">
    <name type="scientific">Panagrolaimus davidi</name>
    <dbReference type="NCBI Taxonomy" id="227884"/>
    <lineage>
        <taxon>Eukaryota</taxon>
        <taxon>Metazoa</taxon>
        <taxon>Ecdysozoa</taxon>
        <taxon>Nematoda</taxon>
        <taxon>Chromadorea</taxon>
        <taxon>Rhabditida</taxon>
        <taxon>Tylenchina</taxon>
        <taxon>Panagrolaimomorpha</taxon>
        <taxon>Panagrolaimoidea</taxon>
        <taxon>Panagrolaimidae</taxon>
        <taxon>Panagrolaimus</taxon>
    </lineage>
</organism>
<keyword evidence="3" id="KW-0723">Serine/threonine-protein kinase</keyword>
<name>A0A914QKN3_9BILA</name>
<protein>
    <recommendedName>
        <fullName evidence="2">non-specific serine/threonine protein kinase</fullName>
        <ecNumber evidence="2">2.7.11.1</ecNumber>
    </recommendedName>
</protein>
<dbReference type="GO" id="GO:0006623">
    <property type="term" value="P:protein targeting to vacuole"/>
    <property type="evidence" value="ECO:0007669"/>
    <property type="project" value="TreeGrafter"/>
</dbReference>
<dbReference type="SUPFAM" id="SSF56112">
    <property type="entry name" value="Protein kinase-like (PK-like)"/>
    <property type="match status" value="1"/>
</dbReference>
<dbReference type="InterPro" id="IPR008271">
    <property type="entry name" value="Ser/Thr_kinase_AS"/>
</dbReference>
<evidence type="ECO:0000313" key="12">
    <source>
        <dbReference type="Proteomes" id="UP000887578"/>
    </source>
</evidence>
<dbReference type="InterPro" id="IPR015943">
    <property type="entry name" value="WD40/YVTN_repeat-like_dom_sf"/>
</dbReference>
<dbReference type="GO" id="GO:0005776">
    <property type="term" value="C:autophagosome"/>
    <property type="evidence" value="ECO:0007669"/>
    <property type="project" value="UniProtKB-SubCell"/>
</dbReference>
<evidence type="ECO:0000256" key="8">
    <source>
        <dbReference type="ARBA" id="ARBA00022777"/>
    </source>
</evidence>
<dbReference type="InterPro" id="IPR055231">
    <property type="entry name" value="2AA_helical"/>
</dbReference>
<keyword evidence="5" id="KW-0808">Transferase</keyword>
<dbReference type="PANTHER" id="PTHR17583:SF0">
    <property type="entry name" value="PHOSPHOINOSITIDE 3-KINASE REGULATORY SUBUNIT 4"/>
    <property type="match status" value="1"/>
</dbReference>
<evidence type="ECO:0000256" key="5">
    <source>
        <dbReference type="ARBA" id="ARBA00022679"/>
    </source>
</evidence>
<keyword evidence="4 10" id="KW-0853">WD repeat</keyword>
<keyword evidence="8" id="KW-0418">Kinase</keyword>
<dbReference type="GO" id="GO:0045324">
    <property type="term" value="P:late endosome to vacuole transport"/>
    <property type="evidence" value="ECO:0007669"/>
    <property type="project" value="InterPro"/>
</dbReference>
<evidence type="ECO:0000313" key="13">
    <source>
        <dbReference type="WBParaSite" id="PDA_v2.g30259.t1"/>
    </source>
</evidence>
<dbReference type="GO" id="GO:0004674">
    <property type="term" value="F:protein serine/threonine kinase activity"/>
    <property type="evidence" value="ECO:0007669"/>
    <property type="project" value="UniProtKB-KW"/>
</dbReference>
<keyword evidence="9" id="KW-0067">ATP-binding</keyword>
<evidence type="ECO:0000256" key="1">
    <source>
        <dbReference type="ARBA" id="ARBA00004419"/>
    </source>
</evidence>
<keyword evidence="6" id="KW-0677">Repeat</keyword>
<dbReference type="InterPro" id="IPR011009">
    <property type="entry name" value="Kinase-like_dom_sf"/>
</dbReference>
<dbReference type="Gene3D" id="1.25.10.10">
    <property type="entry name" value="Leucine-rich Repeat Variant"/>
    <property type="match status" value="1"/>
</dbReference>
<evidence type="ECO:0000256" key="6">
    <source>
        <dbReference type="ARBA" id="ARBA00022737"/>
    </source>
</evidence>
<accession>A0A914QKN3</accession>
<dbReference type="Gene3D" id="2.130.10.10">
    <property type="entry name" value="YVTN repeat-like/Quinoprotein amine dehydrogenase"/>
    <property type="match status" value="2"/>
</dbReference>
<dbReference type="GO" id="GO:0034272">
    <property type="term" value="C:phosphatidylinositol 3-kinase complex, class III, type II"/>
    <property type="evidence" value="ECO:0007669"/>
    <property type="project" value="TreeGrafter"/>
</dbReference>
<dbReference type="PANTHER" id="PTHR17583">
    <property type="entry name" value="PHOSPHOINOSITIDE 3-KINASE REGULATORY SUBUNIT 4"/>
    <property type="match status" value="1"/>
</dbReference>
<dbReference type="SUPFAM" id="SSF48371">
    <property type="entry name" value="ARM repeat"/>
    <property type="match status" value="1"/>
</dbReference>
<keyword evidence="7" id="KW-0547">Nucleotide-binding</keyword>
<keyword evidence="12" id="KW-1185">Reference proteome</keyword>
<evidence type="ECO:0000256" key="4">
    <source>
        <dbReference type="ARBA" id="ARBA00022574"/>
    </source>
</evidence>
<dbReference type="PROSITE" id="PS50082">
    <property type="entry name" value="WD_REPEATS_2"/>
    <property type="match status" value="3"/>
</dbReference>
<evidence type="ECO:0000256" key="9">
    <source>
        <dbReference type="ARBA" id="ARBA00022840"/>
    </source>
</evidence>
<reference evidence="13" key="1">
    <citation type="submission" date="2022-11" db="UniProtKB">
        <authorList>
            <consortium name="WormBaseParasite"/>
        </authorList>
    </citation>
    <scope>IDENTIFICATION</scope>
</reference>
<dbReference type="WBParaSite" id="PDA_v2.g30259.t1">
    <property type="protein sequence ID" value="PDA_v2.g30259.t1"/>
    <property type="gene ID" value="PDA_v2.g30259"/>
</dbReference>
<dbReference type="InterPro" id="IPR001680">
    <property type="entry name" value="WD40_rpt"/>
</dbReference>
<dbReference type="SUPFAM" id="SSF50978">
    <property type="entry name" value="WD40 repeat-like"/>
    <property type="match status" value="1"/>
</dbReference>
<dbReference type="SMART" id="SM00320">
    <property type="entry name" value="WD40"/>
    <property type="match status" value="5"/>
</dbReference>
<proteinExistence type="predicted"/>
<dbReference type="Proteomes" id="UP000887578">
    <property type="component" value="Unplaced"/>
</dbReference>
<dbReference type="InterPro" id="IPR036322">
    <property type="entry name" value="WD40_repeat_dom_sf"/>
</dbReference>
<dbReference type="Gene3D" id="1.10.510.10">
    <property type="entry name" value="Transferase(Phosphotransferase) domain 1"/>
    <property type="match status" value="1"/>
</dbReference>
<dbReference type="PROSITE" id="PS00108">
    <property type="entry name" value="PROTEIN_KINASE_ST"/>
    <property type="match status" value="1"/>
</dbReference>